<keyword evidence="2" id="KW-1003">Cell membrane</keyword>
<dbReference type="PANTHER" id="PTHR30606">
    <property type="entry name" value="LIPID A BIOSYNTHESIS LAUROYL ACYLTRANSFERASE"/>
    <property type="match status" value="1"/>
</dbReference>
<evidence type="ECO:0000313" key="8">
    <source>
        <dbReference type="Proteomes" id="UP000515220"/>
    </source>
</evidence>
<dbReference type="PANTHER" id="PTHR30606:SF9">
    <property type="entry name" value="LIPID A BIOSYNTHESIS LAUROYLTRANSFERASE"/>
    <property type="match status" value="1"/>
</dbReference>
<protein>
    <submittedName>
        <fullName evidence="7">Acyltransferase</fullName>
    </submittedName>
</protein>
<evidence type="ECO:0000256" key="3">
    <source>
        <dbReference type="ARBA" id="ARBA00022519"/>
    </source>
</evidence>
<evidence type="ECO:0000313" key="7">
    <source>
        <dbReference type="EMBL" id="BCI68857.1"/>
    </source>
</evidence>
<sequence length="303" mass="34524">MAKEKETWLVPERGNHLAMSLMLRLARLVGRRALTSLLYPISLWYLVRDTTARRNSRTYLHRVLNREPSLLMIWKHIRSYALITLDRLFILDPRATPPKISVSGKEILFDALQGGRGCILLGAHIGSFDSLRTVLRVMPAPLTLRVLMYRRYTGEATRLIETLDPAYTDILISLGEPDTMLRVAESLRRGEVVAILGDRAHDMGRSLSVPVLGKEAPLPVGPMRIAALTEAPVVLFSGLRCPDGSYDIRFEKFADQIVLTGTSTEKTAILRKWMTHYADWMSALCRKDPFSWYNYYDFWGERS</sequence>
<dbReference type="Pfam" id="PF03279">
    <property type="entry name" value="Lip_A_acyltrans"/>
    <property type="match status" value="1"/>
</dbReference>
<keyword evidence="3" id="KW-0997">Cell inner membrane</keyword>
<accession>A0A6S6PIB4</accession>
<dbReference type="InterPro" id="IPR004960">
    <property type="entry name" value="LipA_acyltrans"/>
</dbReference>
<evidence type="ECO:0000256" key="6">
    <source>
        <dbReference type="ARBA" id="ARBA00023315"/>
    </source>
</evidence>
<dbReference type="EMBL" id="AP023326">
    <property type="protein sequence ID" value="BCI68857.1"/>
    <property type="molecule type" value="Genomic_DNA"/>
</dbReference>
<comment type="subcellular location">
    <subcellularLocation>
        <location evidence="1">Cell inner membrane</location>
    </subcellularLocation>
</comment>
<dbReference type="GO" id="GO:0009247">
    <property type="term" value="P:glycolipid biosynthetic process"/>
    <property type="evidence" value="ECO:0007669"/>
    <property type="project" value="UniProtKB-ARBA"/>
</dbReference>
<keyword evidence="5" id="KW-0472">Membrane</keyword>
<evidence type="ECO:0000256" key="1">
    <source>
        <dbReference type="ARBA" id="ARBA00004533"/>
    </source>
</evidence>
<reference evidence="7 8" key="1">
    <citation type="submission" date="2020-07" db="EMBL/GenBank/DDBJ databases">
        <title>Complete Genome Sequence of an acetic acid bacterium, Acetobacter aceti JCM20276.</title>
        <authorList>
            <person name="Hirose Y."/>
            <person name="Mihara H."/>
        </authorList>
    </citation>
    <scope>NUCLEOTIDE SEQUENCE [LARGE SCALE GENOMIC DNA]</scope>
    <source>
        <strain evidence="7 8">JCM20276</strain>
    </source>
</reference>
<dbReference type="GO" id="GO:0016746">
    <property type="term" value="F:acyltransferase activity"/>
    <property type="evidence" value="ECO:0007669"/>
    <property type="project" value="UniProtKB-KW"/>
</dbReference>
<proteinExistence type="predicted"/>
<dbReference type="Proteomes" id="UP000515220">
    <property type="component" value="Chromosome"/>
</dbReference>
<dbReference type="AlphaFoldDB" id="A0A6S6PIB4"/>
<evidence type="ECO:0000256" key="4">
    <source>
        <dbReference type="ARBA" id="ARBA00022679"/>
    </source>
</evidence>
<evidence type="ECO:0000256" key="2">
    <source>
        <dbReference type="ARBA" id="ARBA00022475"/>
    </source>
</evidence>
<keyword evidence="4 7" id="KW-0808">Transferase</keyword>
<evidence type="ECO:0000256" key="5">
    <source>
        <dbReference type="ARBA" id="ARBA00023136"/>
    </source>
</evidence>
<gene>
    <name evidence="7" type="ORF">AAJCM20276_34810</name>
</gene>
<dbReference type="RefSeq" id="WP_099348557.1">
    <property type="nucleotide sequence ID" value="NZ_AP023326.1"/>
</dbReference>
<name>A0A6S6PIB4_ACEAC</name>
<dbReference type="CDD" id="cd07984">
    <property type="entry name" value="LPLAT_LABLAT-like"/>
    <property type="match status" value="1"/>
</dbReference>
<dbReference type="GO" id="GO:0005886">
    <property type="term" value="C:plasma membrane"/>
    <property type="evidence" value="ECO:0007669"/>
    <property type="project" value="UniProtKB-SubCell"/>
</dbReference>
<organism evidence="7 8">
    <name type="scientific">Acetobacter aceti</name>
    <dbReference type="NCBI Taxonomy" id="435"/>
    <lineage>
        <taxon>Bacteria</taxon>
        <taxon>Pseudomonadati</taxon>
        <taxon>Pseudomonadota</taxon>
        <taxon>Alphaproteobacteria</taxon>
        <taxon>Acetobacterales</taxon>
        <taxon>Acetobacteraceae</taxon>
        <taxon>Acetobacter</taxon>
        <taxon>Acetobacter subgen. Acetobacter</taxon>
    </lineage>
</organism>
<keyword evidence="6 7" id="KW-0012">Acyltransferase</keyword>